<evidence type="ECO:0000256" key="1">
    <source>
        <dbReference type="SAM" id="MobiDB-lite"/>
    </source>
</evidence>
<accession>A0A8H6MHY2</accession>
<keyword evidence="3" id="KW-1185">Reference proteome</keyword>
<gene>
    <name evidence="2" type="ORF">CSOJ01_15358</name>
</gene>
<dbReference type="Proteomes" id="UP000652219">
    <property type="component" value="Unassembled WGS sequence"/>
</dbReference>
<reference evidence="2 3" key="1">
    <citation type="journal article" date="2020" name="Phytopathology">
        <title>Genome Sequence Resources of Colletotrichum truncatum, C. plurivorum, C. musicola, and C. sojae: Four Species Pathogenic to Soybean (Glycine max).</title>
        <authorList>
            <person name="Rogerio F."/>
            <person name="Boufleur T.R."/>
            <person name="Ciampi-Guillardi M."/>
            <person name="Sukno S.A."/>
            <person name="Thon M.R."/>
            <person name="Massola Junior N.S."/>
            <person name="Baroncelli R."/>
        </authorList>
    </citation>
    <scope>NUCLEOTIDE SEQUENCE [LARGE SCALE GENOMIC DNA]</scope>
    <source>
        <strain evidence="2 3">LFN0009</strain>
    </source>
</reference>
<name>A0A8H6MHY2_9PEZI</name>
<dbReference type="EMBL" id="WIGN01000627">
    <property type="protein sequence ID" value="KAF6786800.1"/>
    <property type="molecule type" value="Genomic_DNA"/>
</dbReference>
<protein>
    <submittedName>
        <fullName evidence="2">Uncharacterized protein</fullName>
    </submittedName>
</protein>
<sequence>MEAAERTMAGRERINTSHTFFDRSTSPPTVNISQVLEIDQAARREILYYLDAVDPHFKPTFLPLEALQPGYRGPVPRGRSLSTKRAQTETARAAWETAMQHAAERELETPDAEWYGPPRIPWLMPPPEQPFYPSPTPQALTQPTRPTAAFFLPARSNQRQR</sequence>
<evidence type="ECO:0000313" key="2">
    <source>
        <dbReference type="EMBL" id="KAF6786800.1"/>
    </source>
</evidence>
<organism evidence="2 3">
    <name type="scientific">Colletotrichum sojae</name>
    <dbReference type="NCBI Taxonomy" id="2175907"/>
    <lineage>
        <taxon>Eukaryota</taxon>
        <taxon>Fungi</taxon>
        <taxon>Dikarya</taxon>
        <taxon>Ascomycota</taxon>
        <taxon>Pezizomycotina</taxon>
        <taxon>Sordariomycetes</taxon>
        <taxon>Hypocreomycetidae</taxon>
        <taxon>Glomerellales</taxon>
        <taxon>Glomerellaceae</taxon>
        <taxon>Colletotrichum</taxon>
        <taxon>Colletotrichum orchidearum species complex</taxon>
    </lineage>
</organism>
<feature type="compositionally biased region" description="Polar residues" evidence="1">
    <location>
        <begin position="80"/>
        <end position="90"/>
    </location>
</feature>
<proteinExistence type="predicted"/>
<evidence type="ECO:0000313" key="3">
    <source>
        <dbReference type="Proteomes" id="UP000652219"/>
    </source>
</evidence>
<dbReference type="AlphaFoldDB" id="A0A8H6MHY2"/>
<comment type="caution">
    <text evidence="2">The sequence shown here is derived from an EMBL/GenBank/DDBJ whole genome shotgun (WGS) entry which is preliminary data.</text>
</comment>
<feature type="region of interest" description="Disordered" evidence="1">
    <location>
        <begin position="73"/>
        <end position="101"/>
    </location>
</feature>